<proteinExistence type="inferred from homology"/>
<dbReference type="PROSITE" id="PS50236">
    <property type="entry name" value="CHCR"/>
    <property type="match status" value="1"/>
</dbReference>
<evidence type="ECO:0000256" key="3">
    <source>
        <dbReference type="ARBA" id="ARBA00038201"/>
    </source>
</evidence>
<evidence type="ECO:0000259" key="6">
    <source>
        <dbReference type="PROSITE" id="PS50219"/>
    </source>
</evidence>
<feature type="domain" description="CNH" evidence="6">
    <location>
        <begin position="15"/>
        <end position="355"/>
    </location>
</feature>
<dbReference type="GO" id="GO:0006886">
    <property type="term" value="P:intracellular protein transport"/>
    <property type="evidence" value="ECO:0007669"/>
    <property type="project" value="UniProtKB-UniRule"/>
</dbReference>
<dbReference type="PANTHER" id="PTHR12894:SF49">
    <property type="entry name" value="VAM6_VPS39-LIKE PROTEIN"/>
    <property type="match status" value="1"/>
</dbReference>
<dbReference type="InterPro" id="IPR019452">
    <property type="entry name" value="VPS39/TGF_beta_rcpt-assoc_1"/>
</dbReference>
<feature type="region of interest" description="Disordered" evidence="5">
    <location>
        <begin position="491"/>
        <end position="533"/>
    </location>
</feature>
<dbReference type="EMBL" id="ML170185">
    <property type="protein sequence ID" value="TDL20794.1"/>
    <property type="molecule type" value="Genomic_DNA"/>
</dbReference>
<evidence type="ECO:0000256" key="2">
    <source>
        <dbReference type="ARBA" id="ARBA00023136"/>
    </source>
</evidence>
<dbReference type="Pfam" id="PF00780">
    <property type="entry name" value="CNH"/>
    <property type="match status" value="1"/>
</dbReference>
<dbReference type="GO" id="GO:0006914">
    <property type="term" value="P:autophagy"/>
    <property type="evidence" value="ECO:0007669"/>
    <property type="project" value="TreeGrafter"/>
</dbReference>
<accession>A0A4Y7PZH0</accession>
<evidence type="ECO:0000256" key="4">
    <source>
        <dbReference type="PROSITE-ProRule" id="PRU01006"/>
    </source>
</evidence>
<feature type="compositionally biased region" description="Low complexity" evidence="5">
    <location>
        <begin position="305"/>
        <end position="318"/>
    </location>
</feature>
<evidence type="ECO:0000313" key="7">
    <source>
        <dbReference type="EMBL" id="TDL20794.1"/>
    </source>
</evidence>
<dbReference type="InterPro" id="IPR032914">
    <property type="entry name" value="Vam6/VPS39/TRAP1"/>
</dbReference>
<dbReference type="AlphaFoldDB" id="A0A4Y7PZH0"/>
<name>A0A4Y7PZH0_9AGAM</name>
<dbReference type="Pfam" id="PF10367">
    <property type="entry name" value="zf-Vps39_C"/>
    <property type="match status" value="1"/>
</dbReference>
<dbReference type="InterPro" id="IPR001180">
    <property type="entry name" value="CNH_dom"/>
</dbReference>
<comment type="similarity">
    <text evidence="3">Belongs to the VAM6/VPS39 family.</text>
</comment>
<feature type="region of interest" description="Disordered" evidence="5">
    <location>
        <begin position="305"/>
        <end position="324"/>
    </location>
</feature>
<gene>
    <name evidence="7" type="ORF">BD410DRAFT_750406</name>
</gene>
<dbReference type="PANTHER" id="PTHR12894">
    <property type="entry name" value="CNH DOMAIN CONTAINING"/>
    <property type="match status" value="1"/>
</dbReference>
<organism evidence="7 8">
    <name type="scientific">Rickenella mellea</name>
    <dbReference type="NCBI Taxonomy" id="50990"/>
    <lineage>
        <taxon>Eukaryota</taxon>
        <taxon>Fungi</taxon>
        <taxon>Dikarya</taxon>
        <taxon>Basidiomycota</taxon>
        <taxon>Agaricomycotina</taxon>
        <taxon>Agaricomycetes</taxon>
        <taxon>Hymenochaetales</taxon>
        <taxon>Rickenellaceae</taxon>
        <taxon>Rickenella</taxon>
    </lineage>
</organism>
<comment type="subcellular location">
    <subcellularLocation>
        <location evidence="1">Endomembrane system</location>
        <topology evidence="1">Peripheral membrane protein</topology>
    </subcellularLocation>
</comment>
<keyword evidence="8" id="KW-1185">Reference proteome</keyword>
<protein>
    <recommendedName>
        <fullName evidence="6">CNH domain-containing protein</fullName>
    </recommendedName>
</protein>
<dbReference type="Pfam" id="PF10366">
    <property type="entry name" value="Vps39_1"/>
    <property type="match status" value="1"/>
</dbReference>
<sequence>MAPFHPPVAVINGFKDKIESNTVQGDRVFIGTSLGSLHIFNIDTAEDGTERATPVSNKNISRKPIDQLGYIKDINSVVALSDSSVTLYPLPDLIPPTPLPQTRNTFSFAINSTVQGVLPNGKTQAFEDGGASQAAGIPAMVTNLVVGCRKKLVIYTWRDGEAQGVKEAVLPHSARAIAFITPQILCLAYTATDHVLFFLETMSASELTLPPANVAAAASAAIGNMGMGMGALSGLGGYMTLGLGAKAKPMLAKVGEGEILVPKDNSGIFIGPDGKPTRTSSIDWPAPPEDLAFVRPYVFAVMPPGSVTSPSTTTTTTTPQPPSPILQIRSSLSLSLSQSIHFPFPPPKPHPAPSVNYTLRLLTPSPAAKSPLFAVSSPIERNAFASEGSTVWLVKMRTWSEQVDELVEAEKYEDALSLLDIIDQATLSDKAERQEKVRALHAVSQFKQGDYDSAINTFLALDINPAKVVALFPETVSGRLYIPRDRWISLYGGPDPPSPQPPTSSATATADAPPPAGESGEVQPGGSEPASHVQERLVSPVGSMRGRLMNTIDAIMPLGGKEKEDDTKSISDKHKERPAVDELKRSVEVLLRYLTDRRPKVKGALELVHITPAQSHQFPFLSSTSVDDLMALPNKPFSALTPEQLTRFAQIIDTALFKAYLLTHPGLLGPLCRIDNWCEVSEVEEVLQVREKFAELIFLYNGKKMHGKALALLKRLSEKESDKEDRLRPTVTYLQKLGPEYLDQIFESSRWVFEQDPDLGFEIFTSEQVELPRSAVTDFLEEINPRICARYLEFLIAEREENSTLFHDRLAELYLELVVLAKKANDEEERKKSYAKLLEFIETSQMYRTDRLFGLLPSDDMFEARAILLGKLGKHQGALEIYVYRLNDYLKAEEYCKSIYMPNSPTQDIFLTLLRIYLQPTQSQSANLLRPALDLISRQSPRLDTMQTLQLLPPLVTAQDVKPFLIDALRVPVFDTHVVRDINKARSEQVAMKLMVLQNKRVVVTDSRICPQCHKRIGGSVIAVHTPRGEVTHYQCREAFARRIGHVH</sequence>
<keyword evidence="2" id="KW-0472">Membrane</keyword>
<dbReference type="STRING" id="50990.A0A4Y7PZH0"/>
<feature type="repeat" description="CHCR" evidence="4">
    <location>
        <begin position="763"/>
        <end position="922"/>
    </location>
</feature>
<evidence type="ECO:0000256" key="1">
    <source>
        <dbReference type="ARBA" id="ARBA00004184"/>
    </source>
</evidence>
<dbReference type="InterPro" id="IPR019453">
    <property type="entry name" value="VPS39/TGFA1_Znf"/>
</dbReference>
<evidence type="ECO:0000256" key="5">
    <source>
        <dbReference type="SAM" id="MobiDB-lite"/>
    </source>
</evidence>
<dbReference type="InterPro" id="IPR000547">
    <property type="entry name" value="Clathrin_H-chain/VPS_repeat"/>
</dbReference>
<dbReference type="OrthoDB" id="5325112at2759"/>
<reference evidence="7 8" key="1">
    <citation type="submission" date="2018-06" db="EMBL/GenBank/DDBJ databases">
        <title>A transcriptomic atlas of mushroom development highlights an independent origin of complex multicellularity.</title>
        <authorList>
            <consortium name="DOE Joint Genome Institute"/>
            <person name="Krizsan K."/>
            <person name="Almasi E."/>
            <person name="Merenyi Z."/>
            <person name="Sahu N."/>
            <person name="Viragh M."/>
            <person name="Koszo T."/>
            <person name="Mondo S."/>
            <person name="Kiss B."/>
            <person name="Balint B."/>
            <person name="Kues U."/>
            <person name="Barry K."/>
            <person name="Hegedus J.C."/>
            <person name="Henrissat B."/>
            <person name="Johnson J."/>
            <person name="Lipzen A."/>
            <person name="Ohm R."/>
            <person name="Nagy I."/>
            <person name="Pangilinan J."/>
            <person name="Yan J."/>
            <person name="Xiong Y."/>
            <person name="Grigoriev I.V."/>
            <person name="Hibbett D.S."/>
            <person name="Nagy L.G."/>
        </authorList>
    </citation>
    <scope>NUCLEOTIDE SEQUENCE [LARGE SCALE GENOMIC DNA]</scope>
    <source>
        <strain evidence="7 8">SZMC22713</strain>
    </source>
</reference>
<dbReference type="GO" id="GO:0000329">
    <property type="term" value="C:fungal-type vacuole membrane"/>
    <property type="evidence" value="ECO:0007669"/>
    <property type="project" value="TreeGrafter"/>
</dbReference>
<dbReference type="GO" id="GO:0012505">
    <property type="term" value="C:endomembrane system"/>
    <property type="evidence" value="ECO:0007669"/>
    <property type="project" value="UniProtKB-SubCell"/>
</dbReference>
<dbReference type="VEuPathDB" id="FungiDB:BD410DRAFT_750406"/>
<dbReference type="Proteomes" id="UP000294933">
    <property type="component" value="Unassembled WGS sequence"/>
</dbReference>
<dbReference type="GO" id="GO:0034058">
    <property type="term" value="P:endosomal vesicle fusion"/>
    <property type="evidence" value="ECO:0007669"/>
    <property type="project" value="TreeGrafter"/>
</dbReference>
<evidence type="ECO:0000313" key="8">
    <source>
        <dbReference type="Proteomes" id="UP000294933"/>
    </source>
</evidence>
<dbReference type="PROSITE" id="PS50219">
    <property type="entry name" value="CNH"/>
    <property type="match status" value="1"/>
</dbReference>